<keyword evidence="10" id="KW-1015">Disulfide bond</keyword>
<keyword evidence="9" id="KW-0472">Membrane</keyword>
<keyword evidence="11" id="KW-0325">Glycoprotein</keyword>
<dbReference type="InterPro" id="IPR012163">
    <property type="entry name" value="Sialyl_trans"/>
</dbReference>
<dbReference type="GO" id="GO:0000139">
    <property type="term" value="C:Golgi membrane"/>
    <property type="evidence" value="ECO:0007669"/>
    <property type="project" value="UniProtKB-SubCell"/>
</dbReference>
<dbReference type="InterPro" id="IPR001675">
    <property type="entry name" value="Glyco_trans_29"/>
</dbReference>
<evidence type="ECO:0000256" key="4">
    <source>
        <dbReference type="ARBA" id="ARBA00022679"/>
    </source>
</evidence>
<organism evidence="13 14">
    <name type="scientific">Strongylocentrotus purpuratus</name>
    <name type="common">Purple sea urchin</name>
    <dbReference type="NCBI Taxonomy" id="7668"/>
    <lineage>
        <taxon>Eukaryota</taxon>
        <taxon>Metazoa</taxon>
        <taxon>Echinodermata</taxon>
        <taxon>Eleutherozoa</taxon>
        <taxon>Echinozoa</taxon>
        <taxon>Echinoidea</taxon>
        <taxon>Euechinoidea</taxon>
        <taxon>Echinacea</taxon>
        <taxon>Camarodonta</taxon>
        <taxon>Echinidea</taxon>
        <taxon>Strongylocentrotidae</taxon>
        <taxon>Strongylocentrotus</taxon>
    </lineage>
</organism>
<dbReference type="InterPro" id="IPR038578">
    <property type="entry name" value="GT29-like_sf"/>
</dbReference>
<dbReference type="Gene3D" id="3.90.1480.20">
    <property type="entry name" value="Glycosyl transferase family 29"/>
    <property type="match status" value="1"/>
</dbReference>
<proteinExistence type="inferred from homology"/>
<keyword evidence="3" id="KW-0328">Glycosyltransferase</keyword>
<evidence type="ECO:0000313" key="14">
    <source>
        <dbReference type="Proteomes" id="UP000007110"/>
    </source>
</evidence>
<keyword evidence="6" id="KW-0735">Signal-anchor</keyword>
<dbReference type="Pfam" id="PF00777">
    <property type="entry name" value="Glyco_transf_29"/>
    <property type="match status" value="1"/>
</dbReference>
<dbReference type="Proteomes" id="UP000007110">
    <property type="component" value="Unassembled WGS sequence"/>
</dbReference>
<dbReference type="EnsemblMetazoa" id="XM_030996299">
    <property type="protein sequence ID" value="XP_030852159"/>
    <property type="gene ID" value="LOC592192"/>
</dbReference>
<dbReference type="PANTHER" id="PTHR11987:SF54">
    <property type="entry name" value="ST8 ALPHA-N-ACETYL-NEURAMINIDE ALPHA-2,8-SIALYLTRANSFERASE 6"/>
    <property type="match status" value="1"/>
</dbReference>
<dbReference type="AlphaFoldDB" id="A0A7M7PI75"/>
<feature type="disulfide bond" evidence="12">
    <location>
        <begin position="98"/>
        <end position="244"/>
    </location>
</feature>
<dbReference type="InterPro" id="IPR050943">
    <property type="entry name" value="Glycosyltr_29_Sialyltrsf"/>
</dbReference>
<dbReference type="PIRSF" id="PIRSF005557">
    <property type="entry name" value="Sialyl_trans"/>
    <property type="match status" value="1"/>
</dbReference>
<keyword evidence="7" id="KW-1133">Transmembrane helix</keyword>
<evidence type="ECO:0000256" key="9">
    <source>
        <dbReference type="ARBA" id="ARBA00023136"/>
    </source>
</evidence>
<dbReference type="PANTHER" id="PTHR11987">
    <property type="entry name" value="ALPHA-2,8-SIALYLTRANSFERASE"/>
    <property type="match status" value="1"/>
</dbReference>
<evidence type="ECO:0000256" key="12">
    <source>
        <dbReference type="PIRSR" id="PIRSR005557-2"/>
    </source>
</evidence>
<evidence type="ECO:0000256" key="10">
    <source>
        <dbReference type="ARBA" id="ARBA00023157"/>
    </source>
</evidence>
<evidence type="ECO:0000256" key="1">
    <source>
        <dbReference type="ARBA" id="ARBA00004323"/>
    </source>
</evidence>
<keyword evidence="8" id="KW-0333">Golgi apparatus</keyword>
<dbReference type="FunCoup" id="A0A7M7PI75">
    <property type="interactions" value="115"/>
</dbReference>
<dbReference type="OrthoDB" id="10264956at2759"/>
<dbReference type="KEGG" id="spu:592192"/>
<name>A0A7M7PI75_STRPU</name>
<keyword evidence="4" id="KW-0808">Transferase</keyword>
<comment type="subcellular location">
    <subcellularLocation>
        <location evidence="1">Golgi apparatus membrane</location>
        <topology evidence="1">Single-pass type II membrane protein</topology>
    </subcellularLocation>
</comment>
<sequence>MEAEKIYLFKQLLSKPWKANQEHLRQFREELLYDPKRRPHMVIASQKNTNADSVLRFYITSKTQRHEFNNGTHFLMNESVYNSFPHNSPFRHKRFKKCSLVGNSGSLLNNSCGEEIDDADFVFRCNAAPLRNHSEDAGFKSNFTTFNPSIFLKRFGGLASDRNLSHFLHHMKEYSGYLWFPCLSSHRYTDLCLNASFFYNNTENQFVVGHPEHFKAIWQFWKDRNVTKIISTGFYVTNFALTVCDELHLYGFWPFPTEFQSEAMRTVPYHYFDEEHFSTSHAMGDEFMNLLQLHELGILRLHTNSCVR</sequence>
<dbReference type="GO" id="GO:0003828">
    <property type="term" value="F:alpha-N-acetylneuraminate alpha-2,8-sialyltransferase activity"/>
    <property type="evidence" value="ECO:0000318"/>
    <property type="project" value="GO_Central"/>
</dbReference>
<dbReference type="GeneID" id="592192"/>
<dbReference type="OMA" id="SHAMGDE"/>
<evidence type="ECO:0000256" key="7">
    <source>
        <dbReference type="ARBA" id="ARBA00022989"/>
    </source>
</evidence>
<dbReference type="GO" id="GO:0006491">
    <property type="term" value="P:N-glycan processing"/>
    <property type="evidence" value="ECO:0000318"/>
    <property type="project" value="GO_Central"/>
</dbReference>
<reference evidence="14" key="1">
    <citation type="submission" date="2015-02" db="EMBL/GenBank/DDBJ databases">
        <title>Genome sequencing for Strongylocentrotus purpuratus.</title>
        <authorList>
            <person name="Murali S."/>
            <person name="Liu Y."/>
            <person name="Vee V."/>
            <person name="English A."/>
            <person name="Wang M."/>
            <person name="Skinner E."/>
            <person name="Han Y."/>
            <person name="Muzny D.M."/>
            <person name="Worley K.C."/>
            <person name="Gibbs R.A."/>
        </authorList>
    </citation>
    <scope>NUCLEOTIDE SEQUENCE</scope>
</reference>
<dbReference type="GO" id="GO:0009311">
    <property type="term" value="P:oligosaccharide metabolic process"/>
    <property type="evidence" value="ECO:0000318"/>
    <property type="project" value="GO_Central"/>
</dbReference>
<comment type="similarity">
    <text evidence="2">Belongs to the glycosyltransferase 29 family.</text>
</comment>
<evidence type="ECO:0000256" key="11">
    <source>
        <dbReference type="ARBA" id="ARBA00023180"/>
    </source>
</evidence>
<evidence type="ECO:0000256" key="5">
    <source>
        <dbReference type="ARBA" id="ARBA00022692"/>
    </source>
</evidence>
<reference evidence="13" key="2">
    <citation type="submission" date="2021-01" db="UniProtKB">
        <authorList>
            <consortium name="EnsemblMetazoa"/>
        </authorList>
    </citation>
    <scope>IDENTIFICATION</scope>
</reference>
<dbReference type="CDD" id="cd23963">
    <property type="entry name" value="GT29_ST8SIA"/>
    <property type="match status" value="1"/>
</dbReference>
<evidence type="ECO:0000313" key="13">
    <source>
        <dbReference type="EnsemblMetazoa" id="XP_030852159"/>
    </source>
</evidence>
<accession>A0A7M7PI75</accession>
<keyword evidence="5" id="KW-0812">Transmembrane</keyword>
<keyword evidence="14" id="KW-1185">Reference proteome</keyword>
<evidence type="ECO:0000256" key="3">
    <source>
        <dbReference type="ARBA" id="ARBA00022676"/>
    </source>
</evidence>
<evidence type="ECO:0000256" key="8">
    <source>
        <dbReference type="ARBA" id="ARBA00023034"/>
    </source>
</evidence>
<dbReference type="RefSeq" id="XP_030852159.1">
    <property type="nucleotide sequence ID" value="XM_030996299.1"/>
</dbReference>
<dbReference type="InParanoid" id="A0A7M7PI75"/>
<protein>
    <submittedName>
        <fullName evidence="13">Uncharacterized protein</fullName>
    </submittedName>
</protein>
<evidence type="ECO:0000256" key="6">
    <source>
        <dbReference type="ARBA" id="ARBA00022968"/>
    </source>
</evidence>
<evidence type="ECO:0000256" key="2">
    <source>
        <dbReference type="ARBA" id="ARBA00006003"/>
    </source>
</evidence>